<evidence type="ECO:0000259" key="15">
    <source>
        <dbReference type="PROSITE" id="PS50880"/>
    </source>
</evidence>
<keyword evidence="3 12" id="KW-0808">Transferase</keyword>
<dbReference type="InterPro" id="IPR013264">
    <property type="entry name" value="DNAG_N"/>
</dbReference>
<gene>
    <name evidence="12 16" type="primary">dnaG</name>
    <name evidence="16" type="ORF">IAA16_08410</name>
</gene>
<reference evidence="16" key="1">
    <citation type="journal article" date="2021" name="PeerJ">
        <title>Extensive microbial diversity within the chicken gut microbiome revealed by metagenomics and culture.</title>
        <authorList>
            <person name="Gilroy R."/>
            <person name="Ravi A."/>
            <person name="Getino M."/>
            <person name="Pursley I."/>
            <person name="Horton D.L."/>
            <person name="Alikhan N.F."/>
            <person name="Baker D."/>
            <person name="Gharbi K."/>
            <person name="Hall N."/>
            <person name="Watson M."/>
            <person name="Adriaenssens E.M."/>
            <person name="Foster-Nyarko E."/>
            <person name="Jarju S."/>
            <person name="Secka A."/>
            <person name="Antonio M."/>
            <person name="Oren A."/>
            <person name="Chaudhuri R.R."/>
            <person name="La Ragione R."/>
            <person name="Hildebrand F."/>
            <person name="Pallen M.J."/>
        </authorList>
    </citation>
    <scope>NUCLEOTIDE SEQUENCE</scope>
    <source>
        <strain evidence="16">Gambia15-2214</strain>
    </source>
</reference>
<evidence type="ECO:0000256" key="1">
    <source>
        <dbReference type="ARBA" id="ARBA00022478"/>
    </source>
</evidence>
<dbReference type="GO" id="GO:1990077">
    <property type="term" value="C:primosome complex"/>
    <property type="evidence" value="ECO:0007669"/>
    <property type="project" value="UniProtKB-KW"/>
</dbReference>
<keyword evidence="11 12" id="KW-0804">Transcription</keyword>
<evidence type="ECO:0000256" key="6">
    <source>
        <dbReference type="ARBA" id="ARBA00022723"/>
    </source>
</evidence>
<dbReference type="InterPro" id="IPR034151">
    <property type="entry name" value="TOPRIM_DnaG_bac"/>
</dbReference>
<sequence length="598" mass="67877">MPKYISPETVKAVIERTDLVSLVGEYTRLERRGSDWWGCCPFHAEKTPSFHVIPDRGMYYCFGCHEGGNAVDFVKNIEKVNFPEAVTQLARKAGIEIQYSGNQDTTEEDKSLALKNQYIDLYTRVAGSYSYCLLSTPTGKKALDYILSRGITLDTIKKFQLGYSPANRKWLKAFLKSKHYSDAFLAESGLFSKKYPDISFFSDRLMFPIWNRQGQVVAFGGRLLEGEGPKYLNSGDLLQYHKGETLYGFNLARQKIRETRSVIFCEGYMDVIAYHQSGITQAVAPLGTALTEQQVKLVRPFVDTVYLSFDSDKAGKEATWKAILLCRQADVTVKIISLSGGKDPAEILLNQGVEILTNCINSATLDSDYLLSLLAKEHQINTPEGKTRAALAFFPYIDALKSDMQKESSLAQLCQEFNLSLEAVKRDFNNRGFAEKRLEQSKDVVQSKPVPIKMNAELRAILSVVANLQFYKLMRSFLTADDFENPVARELFIILEECFREDVFSHGNILEKCSDERLKNMVAKAVTSGEYADNQQQVIEDSIRLIRKNSLERKREHLLNQIRQLTSKPTDWETQSLLEDLISEKMNIDFELNSKDAH</sequence>
<keyword evidence="9" id="KW-0460">Magnesium</keyword>
<comment type="similarity">
    <text evidence="12 13">Belongs to the DnaG primase family.</text>
</comment>
<dbReference type="InterPro" id="IPR016136">
    <property type="entry name" value="DNA_helicase_N/primase_C"/>
</dbReference>
<dbReference type="GO" id="GO:0008270">
    <property type="term" value="F:zinc ion binding"/>
    <property type="evidence" value="ECO:0007669"/>
    <property type="project" value="UniProtKB-UniRule"/>
</dbReference>
<accession>A0A9E2L4H7</accession>
<keyword evidence="10 12" id="KW-0238">DNA-binding</keyword>
<dbReference type="Pfam" id="PF08275">
    <property type="entry name" value="DNAG_N"/>
    <property type="match status" value="1"/>
</dbReference>
<comment type="catalytic activity">
    <reaction evidence="12">
        <text>ssDNA + n NTP = ssDNA/pppN(pN)n-1 hybrid + (n-1) diphosphate.</text>
        <dbReference type="EC" id="2.7.7.101"/>
    </reaction>
</comment>
<comment type="function">
    <text evidence="12 13">RNA polymerase that catalyzes the synthesis of short RNA molecules used as primers for DNA polymerase during DNA replication.</text>
</comment>
<dbReference type="NCBIfam" id="TIGR01391">
    <property type="entry name" value="dnaG"/>
    <property type="match status" value="1"/>
</dbReference>
<dbReference type="EC" id="2.7.7.101" evidence="12"/>
<comment type="domain">
    <text evidence="12">Contains an N-terminal zinc-binding domain, a central core domain that contains the primase activity, and a C-terminal DnaB-binding domain.</text>
</comment>
<dbReference type="InterPro" id="IPR036977">
    <property type="entry name" value="DNA_primase_Znf_CHC2"/>
</dbReference>
<feature type="zinc finger region" description="CHC2-type" evidence="12 14">
    <location>
        <begin position="40"/>
        <end position="64"/>
    </location>
</feature>
<organism evidence="16 17">
    <name type="scientific">Candidatus Treponema excrementipullorum</name>
    <dbReference type="NCBI Taxonomy" id="2838768"/>
    <lineage>
        <taxon>Bacteria</taxon>
        <taxon>Pseudomonadati</taxon>
        <taxon>Spirochaetota</taxon>
        <taxon>Spirochaetia</taxon>
        <taxon>Spirochaetales</taxon>
        <taxon>Treponemataceae</taxon>
        <taxon>Treponema</taxon>
    </lineage>
</organism>
<dbReference type="CDD" id="cd03364">
    <property type="entry name" value="TOPRIM_DnaG_primases"/>
    <property type="match status" value="1"/>
</dbReference>
<dbReference type="AlphaFoldDB" id="A0A9E2L4H7"/>
<dbReference type="EMBL" id="JAHLFV010000194">
    <property type="protein sequence ID" value="MBU3850573.1"/>
    <property type="molecule type" value="Genomic_DNA"/>
</dbReference>
<dbReference type="SUPFAM" id="SSF57783">
    <property type="entry name" value="Zinc beta-ribbon"/>
    <property type="match status" value="1"/>
</dbReference>
<name>A0A9E2L4H7_9SPIR</name>
<evidence type="ECO:0000256" key="10">
    <source>
        <dbReference type="ARBA" id="ARBA00023125"/>
    </source>
</evidence>
<evidence type="ECO:0000313" key="16">
    <source>
        <dbReference type="EMBL" id="MBU3850573.1"/>
    </source>
</evidence>
<evidence type="ECO:0000256" key="5">
    <source>
        <dbReference type="ARBA" id="ARBA00022705"/>
    </source>
</evidence>
<comment type="cofactor">
    <cofactor evidence="12 13 14">
        <name>Zn(2+)</name>
        <dbReference type="ChEBI" id="CHEBI:29105"/>
    </cofactor>
    <text evidence="12 13 14">Binds 1 zinc ion per monomer.</text>
</comment>
<keyword evidence="5 12" id="KW-0235">DNA replication</keyword>
<dbReference type="InterPro" id="IPR050219">
    <property type="entry name" value="DnaG_primase"/>
</dbReference>
<dbReference type="Pfam" id="PF10410">
    <property type="entry name" value="DnaB_bind"/>
    <property type="match status" value="1"/>
</dbReference>
<dbReference type="Pfam" id="PF13155">
    <property type="entry name" value="Toprim_2"/>
    <property type="match status" value="1"/>
</dbReference>
<keyword evidence="1 12" id="KW-0240">DNA-directed RNA polymerase</keyword>
<dbReference type="SMART" id="SM00400">
    <property type="entry name" value="ZnF_CHCC"/>
    <property type="match status" value="1"/>
</dbReference>
<dbReference type="GO" id="GO:0000428">
    <property type="term" value="C:DNA-directed RNA polymerase complex"/>
    <property type="evidence" value="ECO:0007669"/>
    <property type="project" value="UniProtKB-KW"/>
</dbReference>
<keyword evidence="4 12" id="KW-0548">Nucleotidyltransferase</keyword>
<dbReference type="GO" id="GO:0003677">
    <property type="term" value="F:DNA binding"/>
    <property type="evidence" value="ECO:0007669"/>
    <property type="project" value="UniProtKB-KW"/>
</dbReference>
<dbReference type="InterPro" id="IPR002694">
    <property type="entry name" value="Znf_CHC2"/>
</dbReference>
<dbReference type="PROSITE" id="PS50880">
    <property type="entry name" value="TOPRIM"/>
    <property type="match status" value="1"/>
</dbReference>
<evidence type="ECO:0000256" key="9">
    <source>
        <dbReference type="ARBA" id="ARBA00022842"/>
    </source>
</evidence>
<evidence type="ECO:0000256" key="12">
    <source>
        <dbReference type="HAMAP-Rule" id="MF_00974"/>
    </source>
</evidence>
<dbReference type="GO" id="GO:0003899">
    <property type="term" value="F:DNA-directed RNA polymerase activity"/>
    <property type="evidence" value="ECO:0007669"/>
    <property type="project" value="UniProtKB-UniRule"/>
</dbReference>
<keyword evidence="2 12" id="KW-0639">Primosome</keyword>
<dbReference type="PANTHER" id="PTHR30313:SF2">
    <property type="entry name" value="DNA PRIMASE"/>
    <property type="match status" value="1"/>
</dbReference>
<evidence type="ECO:0000256" key="7">
    <source>
        <dbReference type="ARBA" id="ARBA00022771"/>
    </source>
</evidence>
<dbReference type="Proteomes" id="UP000823914">
    <property type="component" value="Unassembled WGS sequence"/>
</dbReference>
<dbReference type="InterPro" id="IPR019475">
    <property type="entry name" value="DNA_primase_DnaB-bd"/>
</dbReference>
<dbReference type="InterPro" id="IPR006295">
    <property type="entry name" value="DNA_primase_DnaG"/>
</dbReference>
<feature type="domain" description="Toprim" evidence="15">
    <location>
        <begin position="260"/>
        <end position="341"/>
    </location>
</feature>
<dbReference type="Gene3D" id="3.90.580.10">
    <property type="entry name" value="Zinc finger, CHC2-type domain"/>
    <property type="match status" value="1"/>
</dbReference>
<keyword evidence="6 12" id="KW-0479">Metal-binding</keyword>
<keyword evidence="8 12" id="KW-0862">Zinc</keyword>
<reference evidence="16" key="2">
    <citation type="submission" date="2021-04" db="EMBL/GenBank/DDBJ databases">
        <authorList>
            <person name="Gilroy R."/>
        </authorList>
    </citation>
    <scope>NUCLEOTIDE SEQUENCE</scope>
    <source>
        <strain evidence="16">Gambia15-2214</strain>
    </source>
</reference>
<protein>
    <recommendedName>
        <fullName evidence="12 13">DNA primase</fullName>
        <ecNumber evidence="12">2.7.7.101</ecNumber>
    </recommendedName>
</protein>
<dbReference type="SUPFAM" id="SSF56731">
    <property type="entry name" value="DNA primase core"/>
    <property type="match status" value="1"/>
</dbReference>
<dbReference type="HAMAP" id="MF_00974">
    <property type="entry name" value="DNA_primase_DnaG"/>
    <property type="match status" value="1"/>
</dbReference>
<evidence type="ECO:0000256" key="14">
    <source>
        <dbReference type="PIRSR" id="PIRSR002811-1"/>
    </source>
</evidence>
<comment type="subunit">
    <text evidence="12">Monomer. Interacts with DnaB.</text>
</comment>
<dbReference type="InterPro" id="IPR030846">
    <property type="entry name" value="DnaG_bac"/>
</dbReference>
<dbReference type="GO" id="GO:0006269">
    <property type="term" value="P:DNA replication, synthesis of primer"/>
    <property type="evidence" value="ECO:0007669"/>
    <property type="project" value="UniProtKB-UniRule"/>
</dbReference>
<dbReference type="Gene3D" id="3.90.980.10">
    <property type="entry name" value="DNA primase, catalytic core, N-terminal domain"/>
    <property type="match status" value="1"/>
</dbReference>
<evidence type="ECO:0000256" key="13">
    <source>
        <dbReference type="PIRNR" id="PIRNR002811"/>
    </source>
</evidence>
<dbReference type="Pfam" id="PF01807">
    <property type="entry name" value="Zn_ribbon_DnaG"/>
    <property type="match status" value="1"/>
</dbReference>
<keyword evidence="7 12" id="KW-0863">Zinc-finger</keyword>
<dbReference type="Gene3D" id="1.10.860.10">
    <property type="entry name" value="DNAb Helicase, Chain A"/>
    <property type="match status" value="1"/>
</dbReference>
<dbReference type="SMART" id="SM00493">
    <property type="entry name" value="TOPRIM"/>
    <property type="match status" value="1"/>
</dbReference>
<evidence type="ECO:0000256" key="4">
    <source>
        <dbReference type="ARBA" id="ARBA00022695"/>
    </source>
</evidence>
<comment type="caution">
    <text evidence="16">The sequence shown here is derived from an EMBL/GenBank/DDBJ whole genome shotgun (WGS) entry which is preliminary data.</text>
</comment>
<evidence type="ECO:0000256" key="2">
    <source>
        <dbReference type="ARBA" id="ARBA00022515"/>
    </source>
</evidence>
<dbReference type="GO" id="GO:0005737">
    <property type="term" value="C:cytoplasm"/>
    <property type="evidence" value="ECO:0007669"/>
    <property type="project" value="TreeGrafter"/>
</dbReference>
<evidence type="ECO:0000256" key="3">
    <source>
        <dbReference type="ARBA" id="ARBA00022679"/>
    </source>
</evidence>
<evidence type="ECO:0000256" key="11">
    <source>
        <dbReference type="ARBA" id="ARBA00023163"/>
    </source>
</evidence>
<dbReference type="PIRSF" id="PIRSF002811">
    <property type="entry name" value="DnaG"/>
    <property type="match status" value="1"/>
</dbReference>
<dbReference type="FunFam" id="3.90.580.10:FF:000001">
    <property type="entry name" value="DNA primase"/>
    <property type="match status" value="1"/>
</dbReference>
<dbReference type="InterPro" id="IPR006171">
    <property type="entry name" value="TOPRIM_dom"/>
</dbReference>
<proteinExistence type="inferred from homology"/>
<evidence type="ECO:0000256" key="8">
    <source>
        <dbReference type="ARBA" id="ARBA00022833"/>
    </source>
</evidence>
<dbReference type="Gene3D" id="3.40.1360.10">
    <property type="match status" value="1"/>
</dbReference>
<dbReference type="InterPro" id="IPR037068">
    <property type="entry name" value="DNA_primase_core_N_sf"/>
</dbReference>
<dbReference type="PANTHER" id="PTHR30313">
    <property type="entry name" value="DNA PRIMASE"/>
    <property type="match status" value="1"/>
</dbReference>
<evidence type="ECO:0000313" key="17">
    <source>
        <dbReference type="Proteomes" id="UP000823914"/>
    </source>
</evidence>